<dbReference type="Proteomes" id="UP000652219">
    <property type="component" value="Unassembled WGS sequence"/>
</dbReference>
<organism evidence="2 3">
    <name type="scientific">Colletotrichum sojae</name>
    <dbReference type="NCBI Taxonomy" id="2175907"/>
    <lineage>
        <taxon>Eukaryota</taxon>
        <taxon>Fungi</taxon>
        <taxon>Dikarya</taxon>
        <taxon>Ascomycota</taxon>
        <taxon>Pezizomycotina</taxon>
        <taxon>Sordariomycetes</taxon>
        <taxon>Hypocreomycetidae</taxon>
        <taxon>Glomerellales</taxon>
        <taxon>Glomerellaceae</taxon>
        <taxon>Colletotrichum</taxon>
        <taxon>Colletotrichum orchidearum species complex</taxon>
    </lineage>
</organism>
<protein>
    <submittedName>
        <fullName evidence="2">Uncharacterized protein</fullName>
    </submittedName>
</protein>
<gene>
    <name evidence="2" type="ORF">CSOJ01_06260</name>
</gene>
<sequence length="228" mass="26205">MFGFESTFTQNSFWANMGAHVLPIWEMICNMERDDVAHHADPRVARNGEYTNSDRYEREAGTKAFTIASVKDLVSTPDDYLGQPAKVPATNPVKRKRRSTSGTEDQSEPSNAGNVPMMPNPVFDADAIINSTSTKLIPFYRGLTVPETMYARKTRNDARNRSRSERTAEEIQKEKEQNAEYYRNNKAKVAAVRGMAEWWDEERRKKRQFEKELKKYANVPRDDQDIDG</sequence>
<comment type="caution">
    <text evidence="2">The sequence shown here is derived from an EMBL/GenBank/DDBJ whole genome shotgun (WGS) entry which is preliminary data.</text>
</comment>
<proteinExistence type="predicted"/>
<evidence type="ECO:0000256" key="1">
    <source>
        <dbReference type="SAM" id="MobiDB-lite"/>
    </source>
</evidence>
<keyword evidence="3" id="KW-1185">Reference proteome</keyword>
<accession>A0A8H6JDA6</accession>
<feature type="region of interest" description="Disordered" evidence="1">
    <location>
        <begin position="78"/>
        <end position="119"/>
    </location>
</feature>
<feature type="region of interest" description="Disordered" evidence="1">
    <location>
        <begin position="151"/>
        <end position="172"/>
    </location>
</feature>
<name>A0A8H6JDA6_9PEZI</name>
<feature type="compositionally biased region" description="Polar residues" evidence="1">
    <location>
        <begin position="100"/>
        <end position="113"/>
    </location>
</feature>
<dbReference type="EMBL" id="WIGN01000085">
    <property type="protein sequence ID" value="KAF6810581.1"/>
    <property type="molecule type" value="Genomic_DNA"/>
</dbReference>
<evidence type="ECO:0000313" key="2">
    <source>
        <dbReference type="EMBL" id="KAF6810581.1"/>
    </source>
</evidence>
<reference evidence="2 3" key="1">
    <citation type="journal article" date="2020" name="Phytopathology">
        <title>Genome Sequence Resources of Colletotrichum truncatum, C. plurivorum, C. musicola, and C. sojae: Four Species Pathogenic to Soybean (Glycine max).</title>
        <authorList>
            <person name="Rogerio F."/>
            <person name="Boufleur T.R."/>
            <person name="Ciampi-Guillardi M."/>
            <person name="Sukno S.A."/>
            <person name="Thon M.R."/>
            <person name="Massola Junior N.S."/>
            <person name="Baroncelli R."/>
        </authorList>
    </citation>
    <scope>NUCLEOTIDE SEQUENCE [LARGE SCALE GENOMIC DNA]</scope>
    <source>
        <strain evidence="2 3">LFN0009</strain>
    </source>
</reference>
<feature type="compositionally biased region" description="Basic and acidic residues" evidence="1">
    <location>
        <begin position="154"/>
        <end position="172"/>
    </location>
</feature>
<evidence type="ECO:0000313" key="3">
    <source>
        <dbReference type="Proteomes" id="UP000652219"/>
    </source>
</evidence>
<dbReference type="AlphaFoldDB" id="A0A8H6JDA6"/>